<accession>A0AAF0BHX7</accession>
<dbReference type="Gene3D" id="3.40.50.300">
    <property type="entry name" value="P-loop containing nucleotide triphosphate hydrolases"/>
    <property type="match status" value="1"/>
</dbReference>
<organism evidence="1 2">
    <name type="scientific">Gimibacter soli</name>
    <dbReference type="NCBI Taxonomy" id="3024400"/>
    <lineage>
        <taxon>Bacteria</taxon>
        <taxon>Pseudomonadati</taxon>
        <taxon>Pseudomonadota</taxon>
        <taxon>Alphaproteobacteria</taxon>
        <taxon>Kordiimonadales</taxon>
        <taxon>Temperatibacteraceae</taxon>
        <taxon>Gimibacter</taxon>
    </lineage>
</organism>
<name>A0AAF0BHX7_9PROT</name>
<keyword evidence="2" id="KW-1185">Reference proteome</keyword>
<dbReference type="RefSeq" id="WP_289504452.1">
    <property type="nucleotide sequence ID" value="NZ_CP116805.1"/>
</dbReference>
<reference evidence="1" key="1">
    <citation type="submission" date="2023-01" db="EMBL/GenBank/DDBJ databases">
        <title>The genome sequence of Kordiimonadaceae bacterium 6D33.</title>
        <authorList>
            <person name="Liu Y."/>
        </authorList>
    </citation>
    <scope>NUCLEOTIDE SEQUENCE</scope>
    <source>
        <strain evidence="1">6D33</strain>
    </source>
</reference>
<dbReference type="SUPFAM" id="SSF52540">
    <property type="entry name" value="P-loop containing nucleoside triphosphate hydrolases"/>
    <property type="match status" value="1"/>
</dbReference>
<dbReference type="InterPro" id="IPR027417">
    <property type="entry name" value="P-loop_NTPase"/>
</dbReference>
<dbReference type="AlphaFoldDB" id="A0AAF0BHX7"/>
<protein>
    <submittedName>
        <fullName evidence="1">AAA family ATPase</fullName>
    </submittedName>
</protein>
<dbReference type="KEGG" id="gso:PH603_03035"/>
<dbReference type="EMBL" id="CP116805">
    <property type="protein sequence ID" value="WCL54733.1"/>
    <property type="molecule type" value="Genomic_DNA"/>
</dbReference>
<evidence type="ECO:0000313" key="2">
    <source>
        <dbReference type="Proteomes" id="UP001217500"/>
    </source>
</evidence>
<dbReference type="Proteomes" id="UP001217500">
    <property type="component" value="Chromosome"/>
</dbReference>
<gene>
    <name evidence="1" type="ORF">PH603_03035</name>
</gene>
<sequence length="173" mass="19025">MHLVFLYGPPAAGKYTVARLLAAETGYALFHNHLVVDAVAAVFPFGSESFVRLREDFWMKSFEAAAREERSLIFTFQPEGSVAPDFAGRVADLVRGAGGKVTFVHLTLSREEQVARVDNADRAKFGKLRDVVLLKALQDEFTACERAMPTPDLTIDTARVPPEEAAAMIRAVL</sequence>
<proteinExistence type="predicted"/>
<evidence type="ECO:0000313" key="1">
    <source>
        <dbReference type="EMBL" id="WCL54733.1"/>
    </source>
</evidence>